<protein>
    <submittedName>
        <fullName evidence="1">Uncharacterized protein</fullName>
    </submittedName>
</protein>
<keyword evidence="2" id="KW-1185">Reference proteome</keyword>
<organism evidence="1 2">
    <name type="scientific">Elysia crispata</name>
    <name type="common">lettuce slug</name>
    <dbReference type="NCBI Taxonomy" id="231223"/>
    <lineage>
        <taxon>Eukaryota</taxon>
        <taxon>Metazoa</taxon>
        <taxon>Spiralia</taxon>
        <taxon>Lophotrochozoa</taxon>
        <taxon>Mollusca</taxon>
        <taxon>Gastropoda</taxon>
        <taxon>Heterobranchia</taxon>
        <taxon>Euthyneura</taxon>
        <taxon>Panpulmonata</taxon>
        <taxon>Sacoglossa</taxon>
        <taxon>Placobranchoidea</taxon>
        <taxon>Plakobranchidae</taxon>
        <taxon>Elysia</taxon>
    </lineage>
</organism>
<gene>
    <name evidence="1" type="ORF">RRG08_009479</name>
</gene>
<evidence type="ECO:0000313" key="1">
    <source>
        <dbReference type="EMBL" id="KAK3793180.1"/>
    </source>
</evidence>
<reference evidence="1" key="1">
    <citation type="journal article" date="2023" name="G3 (Bethesda)">
        <title>A reference genome for the long-term kleptoplast-retaining sea slug Elysia crispata morphotype clarki.</title>
        <authorList>
            <person name="Eastman K.E."/>
            <person name="Pendleton A.L."/>
            <person name="Shaikh M.A."/>
            <person name="Suttiyut T."/>
            <person name="Ogas R."/>
            <person name="Tomko P."/>
            <person name="Gavelis G."/>
            <person name="Widhalm J.R."/>
            <person name="Wisecaver J.H."/>
        </authorList>
    </citation>
    <scope>NUCLEOTIDE SEQUENCE</scope>
    <source>
        <strain evidence="1">ECLA1</strain>
    </source>
</reference>
<sequence>MQPHPLRITRMLRRVFKVPPLSGNENRVSSVNSIKLMTKVAALIPSPIAHVVRLDPHSLSLPANLTLMRQRSSHNDAATVFSH</sequence>
<dbReference type="Proteomes" id="UP001283361">
    <property type="component" value="Unassembled WGS sequence"/>
</dbReference>
<proteinExistence type="predicted"/>
<comment type="caution">
    <text evidence="1">The sequence shown here is derived from an EMBL/GenBank/DDBJ whole genome shotgun (WGS) entry which is preliminary data.</text>
</comment>
<evidence type="ECO:0000313" key="2">
    <source>
        <dbReference type="Proteomes" id="UP001283361"/>
    </source>
</evidence>
<dbReference type="EMBL" id="JAWDGP010001275">
    <property type="protein sequence ID" value="KAK3793180.1"/>
    <property type="molecule type" value="Genomic_DNA"/>
</dbReference>
<dbReference type="AlphaFoldDB" id="A0AAE1ASX9"/>
<name>A0AAE1ASX9_9GAST</name>
<accession>A0AAE1ASX9</accession>